<dbReference type="Proteomes" id="UP000318405">
    <property type="component" value="Unassembled WGS sequence"/>
</dbReference>
<dbReference type="GO" id="GO:0071269">
    <property type="term" value="P:L-homocysteine biosynthetic process"/>
    <property type="evidence" value="ECO:0007669"/>
    <property type="project" value="TreeGrafter"/>
</dbReference>
<dbReference type="EMBL" id="VLTJ01000005">
    <property type="protein sequence ID" value="TSH98409.1"/>
    <property type="molecule type" value="Genomic_DNA"/>
</dbReference>
<evidence type="ECO:0000256" key="4">
    <source>
        <dbReference type="ARBA" id="ARBA00022898"/>
    </source>
</evidence>
<dbReference type="GO" id="GO:0003961">
    <property type="term" value="F:O-acetylhomoserine aminocarboxypropyltransferase activity"/>
    <property type="evidence" value="ECO:0007669"/>
    <property type="project" value="TreeGrafter"/>
</dbReference>
<dbReference type="AlphaFoldDB" id="A0A556AZQ5"/>
<dbReference type="InterPro" id="IPR006235">
    <property type="entry name" value="OAc-hSer/O-AcSer_sulfhydrylase"/>
</dbReference>
<dbReference type="GO" id="GO:0005737">
    <property type="term" value="C:cytoplasm"/>
    <property type="evidence" value="ECO:0007669"/>
    <property type="project" value="TreeGrafter"/>
</dbReference>
<dbReference type="InterPro" id="IPR000277">
    <property type="entry name" value="Cys/Met-Metab_PyrdxlP-dep_enz"/>
</dbReference>
<name>A0A556AZQ5_9BURK</name>
<dbReference type="Pfam" id="PF01053">
    <property type="entry name" value="Cys_Met_Meta_PP"/>
    <property type="match status" value="1"/>
</dbReference>
<dbReference type="GO" id="GO:0030170">
    <property type="term" value="F:pyridoxal phosphate binding"/>
    <property type="evidence" value="ECO:0007669"/>
    <property type="project" value="InterPro"/>
</dbReference>
<comment type="cofactor">
    <cofactor evidence="1 6">
        <name>pyridoxal 5'-phosphate</name>
        <dbReference type="ChEBI" id="CHEBI:597326"/>
    </cofactor>
</comment>
<dbReference type="FunFam" id="3.40.640.10:FF:000046">
    <property type="entry name" value="Cystathionine gamma-lyase"/>
    <property type="match status" value="1"/>
</dbReference>
<dbReference type="NCBIfam" id="NF004609">
    <property type="entry name" value="PRK05939.1"/>
    <property type="match status" value="1"/>
</dbReference>
<keyword evidence="4 5" id="KW-0663">Pyridoxal phosphate</keyword>
<dbReference type="GO" id="GO:0004124">
    <property type="term" value="F:cysteine synthase activity"/>
    <property type="evidence" value="ECO:0007669"/>
    <property type="project" value="TreeGrafter"/>
</dbReference>
<dbReference type="Gene3D" id="3.90.1150.10">
    <property type="entry name" value="Aspartate Aminotransferase, domain 1"/>
    <property type="match status" value="1"/>
</dbReference>
<sequence>MMSYGLTTRVLHADRQGDIEHGAVHKPMHPSAAYRYDDVNDLVGVFQNTRAGYSYARQGTPTTAALEAKVNLLEGGRGTVSFATGMGALAALFTTLLRAGDHLVSSQYIFGNTNSLLGTLQALGVEVSMVDATDAQAVAQAIRPNTRMVFVETIANPGTQIADLAGIGELCRERGLLYVVDNTISTPYLYRPAVHGAGLVMNSLTKYICGHGNALGGAITDTGCFDWSNYPGISEVYRKGDPANWGLMQLRKKGLRDMGATLSSESAHRIAVGAETLALRMERACHNALTLARRLAEHPGVARVHYAGLATHPQHARATEYFGVGVGEGRREPRYGALLSVELAEGLDCLAFLNALDIVVLSTHLGDSRTLALPAAHTIYHEMGPVKRAQMGIPDSLVRVSVGIEDTADLVADFERGLAAVMDVRRPAA</sequence>
<dbReference type="InterPro" id="IPR015424">
    <property type="entry name" value="PyrdxlP-dep_Trfase"/>
</dbReference>
<accession>A0A556AZQ5</accession>
<evidence type="ECO:0000256" key="2">
    <source>
        <dbReference type="ARBA" id="ARBA00009077"/>
    </source>
</evidence>
<dbReference type="SUPFAM" id="SSF53383">
    <property type="entry name" value="PLP-dependent transferases"/>
    <property type="match status" value="1"/>
</dbReference>
<evidence type="ECO:0000313" key="7">
    <source>
        <dbReference type="EMBL" id="TSH98409.1"/>
    </source>
</evidence>
<dbReference type="PANTHER" id="PTHR43797:SF2">
    <property type="entry name" value="HOMOCYSTEINE_CYSTEINE SYNTHASE"/>
    <property type="match status" value="1"/>
</dbReference>
<feature type="modified residue" description="N6-(pyridoxal phosphate)lysine" evidence="5">
    <location>
        <position position="206"/>
    </location>
</feature>
<keyword evidence="3" id="KW-0808">Transferase</keyword>
<dbReference type="GO" id="GO:0006535">
    <property type="term" value="P:cysteine biosynthetic process from serine"/>
    <property type="evidence" value="ECO:0007669"/>
    <property type="project" value="TreeGrafter"/>
</dbReference>
<proteinExistence type="inferred from homology"/>
<dbReference type="Gene3D" id="3.40.640.10">
    <property type="entry name" value="Type I PLP-dependent aspartate aminotransferase-like (Major domain)"/>
    <property type="match status" value="1"/>
</dbReference>
<comment type="caution">
    <text evidence="7">The sequence shown here is derived from an EMBL/GenBank/DDBJ whole genome shotgun (WGS) entry which is preliminary data.</text>
</comment>
<protein>
    <submittedName>
        <fullName evidence="7">Cystathionine gamma-synthase family protein</fullName>
    </submittedName>
</protein>
<evidence type="ECO:0000256" key="6">
    <source>
        <dbReference type="RuleBase" id="RU362118"/>
    </source>
</evidence>
<evidence type="ECO:0000256" key="1">
    <source>
        <dbReference type="ARBA" id="ARBA00001933"/>
    </source>
</evidence>
<reference evidence="7 8" key="1">
    <citation type="submission" date="2019-07" db="EMBL/GenBank/DDBJ databases">
        <title>Qingshengfaniella alkalisoli gen. nov., sp. nov., isolated from saline soil.</title>
        <authorList>
            <person name="Xu L."/>
            <person name="Huang X.-X."/>
            <person name="Sun J.-Q."/>
        </authorList>
    </citation>
    <scope>NUCLEOTIDE SEQUENCE [LARGE SCALE GENOMIC DNA]</scope>
    <source>
        <strain evidence="7 8">DSM 27279</strain>
    </source>
</reference>
<organism evidence="7 8">
    <name type="scientific">Verticiella sediminum</name>
    <dbReference type="NCBI Taxonomy" id="1247510"/>
    <lineage>
        <taxon>Bacteria</taxon>
        <taxon>Pseudomonadati</taxon>
        <taxon>Pseudomonadota</taxon>
        <taxon>Betaproteobacteria</taxon>
        <taxon>Burkholderiales</taxon>
        <taxon>Alcaligenaceae</taxon>
        <taxon>Verticiella</taxon>
    </lineage>
</organism>
<dbReference type="GO" id="GO:0019346">
    <property type="term" value="P:transsulfuration"/>
    <property type="evidence" value="ECO:0007669"/>
    <property type="project" value="InterPro"/>
</dbReference>
<dbReference type="OrthoDB" id="9805807at2"/>
<evidence type="ECO:0000313" key="8">
    <source>
        <dbReference type="Proteomes" id="UP000318405"/>
    </source>
</evidence>
<keyword evidence="8" id="KW-1185">Reference proteome</keyword>
<dbReference type="PANTHER" id="PTHR43797">
    <property type="entry name" value="HOMOCYSTEINE/CYSTEINE SYNTHASE"/>
    <property type="match status" value="1"/>
</dbReference>
<dbReference type="PIRSF" id="PIRSF001434">
    <property type="entry name" value="CGS"/>
    <property type="match status" value="1"/>
</dbReference>
<gene>
    <name evidence="7" type="ORF">FOZ76_03230</name>
</gene>
<comment type="similarity">
    <text evidence="2 6">Belongs to the trans-sulfuration enzymes family.</text>
</comment>
<dbReference type="InterPro" id="IPR015422">
    <property type="entry name" value="PyrdxlP-dep_Trfase_small"/>
</dbReference>
<evidence type="ECO:0000256" key="5">
    <source>
        <dbReference type="PIRSR" id="PIRSR001434-2"/>
    </source>
</evidence>
<dbReference type="InterPro" id="IPR015421">
    <property type="entry name" value="PyrdxlP-dep_Trfase_major"/>
</dbReference>
<evidence type="ECO:0000256" key="3">
    <source>
        <dbReference type="ARBA" id="ARBA00022679"/>
    </source>
</evidence>